<evidence type="ECO:0000256" key="9">
    <source>
        <dbReference type="PIRSR" id="PIRSR001399-1"/>
    </source>
</evidence>
<dbReference type="InterPro" id="IPR036441">
    <property type="entry name" value="DHquinase_II_sf"/>
</dbReference>
<dbReference type="PROSITE" id="PS01029">
    <property type="entry name" value="DEHYDROQUINASE_II"/>
    <property type="match status" value="1"/>
</dbReference>
<dbReference type="NCBIfam" id="NF003806">
    <property type="entry name" value="PRK05395.1-3"/>
    <property type="match status" value="1"/>
</dbReference>
<dbReference type="OrthoDB" id="9790793at2"/>
<keyword evidence="7 8" id="KW-0456">Lyase</keyword>
<dbReference type="EMBL" id="JPOS01000029">
    <property type="protein sequence ID" value="KGE87812.1"/>
    <property type="molecule type" value="Genomic_DNA"/>
</dbReference>
<evidence type="ECO:0000256" key="4">
    <source>
        <dbReference type="ARBA" id="ARBA00011037"/>
    </source>
</evidence>
<dbReference type="GO" id="GO:0003855">
    <property type="term" value="F:3-dehydroquinate dehydratase activity"/>
    <property type="evidence" value="ECO:0007669"/>
    <property type="project" value="UniProtKB-UniRule"/>
</dbReference>
<comment type="caution">
    <text evidence="12">The sequence shown here is derived from an EMBL/GenBank/DDBJ whole genome shotgun (WGS) entry which is preliminary data.</text>
</comment>
<comment type="similarity">
    <text evidence="4 8">Belongs to the type-II 3-dehydroquinase family.</text>
</comment>
<dbReference type="GO" id="GO:0009423">
    <property type="term" value="P:chorismate biosynthetic process"/>
    <property type="evidence" value="ECO:0007669"/>
    <property type="project" value="UniProtKB-UniRule"/>
</dbReference>
<dbReference type="InterPro" id="IPR018509">
    <property type="entry name" value="DHquinase_II_CS"/>
</dbReference>
<dbReference type="PANTHER" id="PTHR21272:SF3">
    <property type="entry name" value="CATABOLIC 3-DEHYDROQUINASE"/>
    <property type="match status" value="1"/>
</dbReference>
<evidence type="ECO:0000313" key="13">
    <source>
        <dbReference type="Proteomes" id="UP000029736"/>
    </source>
</evidence>
<dbReference type="InterPro" id="IPR001874">
    <property type="entry name" value="DHquinase_II"/>
</dbReference>
<proteinExistence type="inferred from homology"/>
<dbReference type="UniPathway" id="UPA00053">
    <property type="reaction ID" value="UER00086"/>
</dbReference>
<evidence type="ECO:0000256" key="8">
    <source>
        <dbReference type="HAMAP-Rule" id="MF_00169"/>
    </source>
</evidence>
<keyword evidence="8" id="KW-0057">Aromatic amino acid biosynthesis</keyword>
<feature type="binding site" evidence="8 10">
    <location>
        <begin position="98"/>
        <end position="99"/>
    </location>
    <ligand>
        <name>substrate</name>
    </ligand>
</feature>
<evidence type="ECO:0000313" key="12">
    <source>
        <dbReference type="EMBL" id="KGE87812.1"/>
    </source>
</evidence>
<dbReference type="CDD" id="cd00466">
    <property type="entry name" value="DHQase_II"/>
    <property type="match status" value="1"/>
</dbReference>
<evidence type="ECO:0000256" key="6">
    <source>
        <dbReference type="ARBA" id="ARBA00012060"/>
    </source>
</evidence>
<feature type="site" description="Transition state stabilizer" evidence="8 11">
    <location>
        <position position="17"/>
    </location>
</feature>
<feature type="binding site" evidence="8 10">
    <location>
        <position position="108"/>
    </location>
    <ligand>
        <name>substrate</name>
    </ligand>
</feature>
<dbReference type="NCBIfam" id="TIGR01088">
    <property type="entry name" value="aroQ"/>
    <property type="match status" value="1"/>
</dbReference>
<feature type="binding site" evidence="8 10">
    <location>
        <position position="84"/>
    </location>
    <ligand>
        <name>substrate</name>
    </ligand>
</feature>
<dbReference type="NCBIfam" id="NF003807">
    <property type="entry name" value="PRK05395.1-4"/>
    <property type="match status" value="1"/>
</dbReference>
<dbReference type="GO" id="GO:0019631">
    <property type="term" value="P:quinate catabolic process"/>
    <property type="evidence" value="ECO:0007669"/>
    <property type="project" value="TreeGrafter"/>
</dbReference>
<comment type="catalytic activity">
    <reaction evidence="1 8">
        <text>3-dehydroquinate = 3-dehydroshikimate + H2O</text>
        <dbReference type="Rhea" id="RHEA:21096"/>
        <dbReference type="ChEBI" id="CHEBI:15377"/>
        <dbReference type="ChEBI" id="CHEBI:16630"/>
        <dbReference type="ChEBI" id="CHEBI:32364"/>
        <dbReference type="EC" id="4.2.1.10"/>
    </reaction>
</comment>
<dbReference type="PANTHER" id="PTHR21272">
    <property type="entry name" value="CATABOLIC 3-DEHYDROQUINASE"/>
    <property type="match status" value="1"/>
</dbReference>
<dbReference type="GO" id="GO:0008652">
    <property type="term" value="P:amino acid biosynthetic process"/>
    <property type="evidence" value="ECO:0007669"/>
    <property type="project" value="UniProtKB-KW"/>
</dbReference>
<sequence length="141" mass="15565">MRILILNGPNLNLLGKREPEIYGRKAFEDYFGELQAQFHEHKLEYFQSNHEGALLDKLHEVGFSYDGIVFNAGAYTHTSVALGDAIAGISTPVIEVHISNVHRREAFRHHSYLSAHCAGIIVGLGLQGYALGVQAIIGHQS</sequence>
<keyword evidence="8" id="KW-0028">Amino-acid biosynthesis</keyword>
<evidence type="ECO:0000256" key="3">
    <source>
        <dbReference type="ARBA" id="ARBA00004902"/>
    </source>
</evidence>
<dbReference type="EC" id="4.2.1.10" evidence="6 8"/>
<dbReference type="HAMAP" id="MF_00169">
    <property type="entry name" value="AroQ"/>
    <property type="match status" value="1"/>
</dbReference>
<evidence type="ECO:0000256" key="10">
    <source>
        <dbReference type="PIRSR" id="PIRSR001399-2"/>
    </source>
</evidence>
<dbReference type="SUPFAM" id="SSF52304">
    <property type="entry name" value="Type II 3-dehydroquinate dehydratase"/>
    <property type="match status" value="1"/>
</dbReference>
<dbReference type="PIRSF" id="PIRSF001399">
    <property type="entry name" value="DHquinase_II"/>
    <property type="match status" value="1"/>
</dbReference>
<dbReference type="GO" id="GO:0009073">
    <property type="term" value="P:aromatic amino acid family biosynthetic process"/>
    <property type="evidence" value="ECO:0007669"/>
    <property type="project" value="UniProtKB-KW"/>
</dbReference>
<evidence type="ECO:0000256" key="7">
    <source>
        <dbReference type="ARBA" id="ARBA00023239"/>
    </source>
</evidence>
<organism evidence="12 13">
    <name type="scientific">Phaeodactylibacter xiamenensis</name>
    <dbReference type="NCBI Taxonomy" id="1524460"/>
    <lineage>
        <taxon>Bacteria</taxon>
        <taxon>Pseudomonadati</taxon>
        <taxon>Bacteroidota</taxon>
        <taxon>Saprospiria</taxon>
        <taxon>Saprospirales</taxon>
        <taxon>Haliscomenobacteraceae</taxon>
        <taxon>Phaeodactylibacter</taxon>
    </lineage>
</organism>
<feature type="binding site" evidence="8 10">
    <location>
        <position position="71"/>
    </location>
    <ligand>
        <name>substrate</name>
    </ligand>
</feature>
<feature type="active site" description="Proton acceptor" evidence="8 9">
    <location>
        <position position="22"/>
    </location>
</feature>
<evidence type="ECO:0000256" key="11">
    <source>
        <dbReference type="PIRSR" id="PIRSR001399-3"/>
    </source>
</evidence>
<evidence type="ECO:0000256" key="5">
    <source>
        <dbReference type="ARBA" id="ARBA00011193"/>
    </source>
</evidence>
<accession>A0A098S9R7</accession>
<feature type="binding site" evidence="8 10">
    <location>
        <position position="77"/>
    </location>
    <ligand>
        <name>substrate</name>
    </ligand>
</feature>
<dbReference type="Proteomes" id="UP000029736">
    <property type="component" value="Unassembled WGS sequence"/>
</dbReference>
<evidence type="ECO:0000256" key="2">
    <source>
        <dbReference type="ARBA" id="ARBA00003924"/>
    </source>
</evidence>
<gene>
    <name evidence="8" type="primary">aroQ</name>
    <name evidence="12" type="ORF">IX84_11785</name>
</gene>
<reference evidence="12 13" key="1">
    <citation type="journal article" date="2014" name="Int. J. Syst. Evol. Microbiol.">
        <title>Phaeodactylibacter xiamenensis gen. nov., sp. nov., a member of the family Saprospiraceae isolated from the marine alga Phaeodactylum tricornutum.</title>
        <authorList>
            <person name="Chen Z.Jr."/>
            <person name="Lei X."/>
            <person name="Lai Q."/>
            <person name="Li Y."/>
            <person name="Zhang B."/>
            <person name="Zhang J."/>
            <person name="Zhang H."/>
            <person name="Yang L."/>
            <person name="Zheng W."/>
            <person name="Tian Y."/>
            <person name="Yu Z."/>
            <person name="Xu H.Jr."/>
            <person name="Zheng T."/>
        </authorList>
    </citation>
    <scope>NUCLEOTIDE SEQUENCE [LARGE SCALE GENOMIC DNA]</scope>
    <source>
        <strain evidence="12 13">KD52</strain>
    </source>
</reference>
<dbReference type="Gene3D" id="3.40.50.9100">
    <property type="entry name" value="Dehydroquinase, class II"/>
    <property type="match status" value="1"/>
</dbReference>
<protein>
    <recommendedName>
        <fullName evidence="6 8">3-dehydroquinate dehydratase</fullName>
        <shortName evidence="8">3-dehydroquinase</shortName>
        <ecNumber evidence="6 8">4.2.1.10</ecNumber>
    </recommendedName>
    <alternativeName>
        <fullName evidence="8">Type II DHQase</fullName>
    </alternativeName>
</protein>
<comment type="pathway">
    <text evidence="3 8">Metabolic intermediate biosynthesis; chorismate biosynthesis; chorismate from D-erythrose 4-phosphate and phosphoenolpyruvate: step 3/7.</text>
</comment>
<dbReference type="NCBIfam" id="NF003805">
    <property type="entry name" value="PRK05395.1-2"/>
    <property type="match status" value="1"/>
</dbReference>
<comment type="function">
    <text evidence="2 8">Catalyzes a trans-dehydration via an enolate intermediate.</text>
</comment>
<feature type="active site" description="Proton donor" evidence="8 9">
    <location>
        <position position="97"/>
    </location>
</feature>
<keyword evidence="13" id="KW-1185">Reference proteome</keyword>
<dbReference type="AlphaFoldDB" id="A0A098S9R7"/>
<evidence type="ECO:0000256" key="1">
    <source>
        <dbReference type="ARBA" id="ARBA00001864"/>
    </source>
</evidence>
<comment type="subunit">
    <text evidence="5 8">Homododecamer.</text>
</comment>
<dbReference type="STRING" id="1524460.IX84_11785"/>
<dbReference type="RefSeq" id="WP_044220317.1">
    <property type="nucleotide sequence ID" value="NZ_JBKAGJ010000061.1"/>
</dbReference>
<dbReference type="Pfam" id="PF01220">
    <property type="entry name" value="DHquinase_II"/>
    <property type="match status" value="1"/>
</dbReference>
<name>A0A098S9R7_9BACT</name>